<reference evidence="2 3" key="1">
    <citation type="journal article" date="2013" name="Genome Announc.">
        <title>Draft Genome Sequence of Bacillus thuringiensis var. thuringiensis Strain T01-328, a Brazilian Isolate That Produces a Soluble Pesticide Protein, Cry1Ia.</title>
        <authorList>
            <person name="Varani A.M."/>
            <person name="Lemos M.V."/>
            <person name="Fernandes C.C."/>
            <person name="Lemos E.G."/>
            <person name="Alves E.C."/>
            <person name="Desiderio J.A."/>
        </authorList>
    </citation>
    <scope>NUCLEOTIDE SEQUENCE [LARGE SCALE GENOMIC DNA]</scope>
    <source>
        <strain evidence="2 3">T01-328</strain>
    </source>
</reference>
<proteinExistence type="predicted"/>
<evidence type="ECO:0008006" key="4">
    <source>
        <dbReference type="Google" id="ProtNLM"/>
    </source>
</evidence>
<keyword evidence="1" id="KW-0472">Membrane</keyword>
<dbReference type="EMBL" id="ARXZ02000004">
    <property type="protein sequence ID" value="ERI01077.1"/>
    <property type="molecule type" value="Genomic_DNA"/>
</dbReference>
<dbReference type="RefSeq" id="WP_000742246.1">
    <property type="nucleotide sequence ID" value="NZ_ARXZ02000004.1"/>
</dbReference>
<keyword evidence="1" id="KW-0812">Transmembrane</keyword>
<organism evidence="2 3">
    <name type="scientific">Bacillus thuringiensis T01-328</name>
    <dbReference type="NCBI Taxonomy" id="1324966"/>
    <lineage>
        <taxon>Bacteria</taxon>
        <taxon>Bacillati</taxon>
        <taxon>Bacillota</taxon>
        <taxon>Bacilli</taxon>
        <taxon>Bacillales</taxon>
        <taxon>Bacillaceae</taxon>
        <taxon>Bacillus</taxon>
        <taxon>Bacillus cereus group</taxon>
    </lineage>
</organism>
<protein>
    <recommendedName>
        <fullName evidence="4">DUF485 domain-containing protein</fullName>
    </recommendedName>
</protein>
<evidence type="ECO:0000313" key="2">
    <source>
        <dbReference type="EMBL" id="ERI01077.1"/>
    </source>
</evidence>
<accession>A0AAN4HJY5</accession>
<gene>
    <name evidence="2" type="ORF">BTCBT_002632</name>
</gene>
<feature type="transmembrane region" description="Helical" evidence="1">
    <location>
        <begin position="58"/>
        <end position="77"/>
    </location>
</feature>
<dbReference type="Proteomes" id="UP000013487">
    <property type="component" value="Unassembled WGS sequence"/>
</dbReference>
<dbReference type="AlphaFoldDB" id="A0AAN4HJY5"/>
<name>A0AAN4HJY5_BACTU</name>
<sequence>MKKNSIEAEMKQIEAERGINEIYIFLSYVGWAVYFSFFKIVLGRNFPNWVDISTIKGFFFYVVVHGLLFGIAVWFVIRECLLAGKIEELERELKVNGI</sequence>
<evidence type="ECO:0000313" key="3">
    <source>
        <dbReference type="Proteomes" id="UP000013487"/>
    </source>
</evidence>
<feature type="transmembrane region" description="Helical" evidence="1">
    <location>
        <begin position="21"/>
        <end position="38"/>
    </location>
</feature>
<evidence type="ECO:0000256" key="1">
    <source>
        <dbReference type="SAM" id="Phobius"/>
    </source>
</evidence>
<keyword evidence="1" id="KW-1133">Transmembrane helix</keyword>
<comment type="caution">
    <text evidence="2">The sequence shown here is derived from an EMBL/GenBank/DDBJ whole genome shotgun (WGS) entry which is preliminary data.</text>
</comment>